<feature type="signal peptide" evidence="1">
    <location>
        <begin position="1"/>
        <end position="22"/>
    </location>
</feature>
<dbReference type="eggNOG" id="ENOG502Z7KZ">
    <property type="taxonomic scope" value="Bacteria"/>
</dbReference>
<protein>
    <recommendedName>
        <fullName evidence="4">GH18 domain-containing protein</fullName>
    </recommendedName>
</protein>
<gene>
    <name evidence="2" type="ORF">CfE428DRAFT_4299</name>
</gene>
<dbReference type="InterPro" id="IPR017853">
    <property type="entry name" value="GH"/>
</dbReference>
<evidence type="ECO:0000256" key="1">
    <source>
        <dbReference type="SAM" id="SignalP"/>
    </source>
</evidence>
<dbReference type="STRING" id="497964.CfE428DRAFT_4299"/>
<dbReference type="InParanoid" id="B4D5W0"/>
<dbReference type="Proteomes" id="UP000005824">
    <property type="component" value="Unassembled WGS sequence"/>
</dbReference>
<keyword evidence="3" id="KW-1185">Reference proteome</keyword>
<feature type="chain" id="PRO_5002800564" description="GH18 domain-containing protein" evidence="1">
    <location>
        <begin position="23"/>
        <end position="288"/>
    </location>
</feature>
<reference evidence="2 3" key="1">
    <citation type="journal article" date="2011" name="J. Bacteriol.">
        <title>Genome sequence of Chthoniobacter flavus Ellin428, an aerobic heterotrophic soil bacterium.</title>
        <authorList>
            <person name="Kant R."/>
            <person name="van Passel M.W."/>
            <person name="Palva A."/>
            <person name="Lucas S."/>
            <person name="Lapidus A."/>
            <person name="Glavina Del Rio T."/>
            <person name="Dalin E."/>
            <person name="Tice H."/>
            <person name="Bruce D."/>
            <person name="Goodwin L."/>
            <person name="Pitluck S."/>
            <person name="Larimer F.W."/>
            <person name="Land M.L."/>
            <person name="Hauser L."/>
            <person name="Sangwan P."/>
            <person name="de Vos W.M."/>
            <person name="Janssen P.H."/>
            <person name="Smidt H."/>
        </authorList>
    </citation>
    <scope>NUCLEOTIDE SEQUENCE [LARGE SCALE GENOMIC DNA]</scope>
    <source>
        <strain evidence="2 3">Ellin428</strain>
    </source>
</reference>
<evidence type="ECO:0000313" key="3">
    <source>
        <dbReference type="Proteomes" id="UP000005824"/>
    </source>
</evidence>
<accession>B4D5W0</accession>
<dbReference type="RefSeq" id="WP_006981623.1">
    <property type="nucleotide sequence ID" value="NZ_ABVL01000014.1"/>
</dbReference>
<comment type="caution">
    <text evidence="2">The sequence shown here is derived from an EMBL/GenBank/DDBJ whole genome shotgun (WGS) entry which is preliminary data.</text>
</comment>
<dbReference type="SUPFAM" id="SSF51445">
    <property type="entry name" value="(Trans)glycosidases"/>
    <property type="match status" value="1"/>
</dbReference>
<organism evidence="2 3">
    <name type="scientific">Chthoniobacter flavus Ellin428</name>
    <dbReference type="NCBI Taxonomy" id="497964"/>
    <lineage>
        <taxon>Bacteria</taxon>
        <taxon>Pseudomonadati</taxon>
        <taxon>Verrucomicrobiota</taxon>
        <taxon>Spartobacteria</taxon>
        <taxon>Chthoniobacterales</taxon>
        <taxon>Chthoniobacteraceae</taxon>
        <taxon>Chthoniobacter</taxon>
    </lineage>
</organism>
<dbReference type="EMBL" id="ABVL01000014">
    <property type="protein sequence ID" value="EDY18163.1"/>
    <property type="molecule type" value="Genomic_DNA"/>
</dbReference>
<name>B4D5W0_9BACT</name>
<sequence>MRFTILLCFLTVCFARPAFPLAAEAPLHGLWVWKTPSVLMPAGAAEKLRDFAKAHDINEIYVSVSRRDDLAHEAPLIALIDRLHQAHIRVEALLDSIDADEAGQPRDSFLALARTIVQFNETHPQSRFDGIHLDIEPHQRAENKGAGNLGFLSGLIETFRGVRAIAGAAHLIVDADIPNKLLKGDLEQRKALLNSVDRVTLMLYELSSPDDGKSDDSKVRKLQNAAERYLSMAYAGLDDTHLAPMIIGLRTPDYRDKLPNMLKSVDERQSAQSHYLGWAWHCYNDQLK</sequence>
<evidence type="ECO:0008006" key="4">
    <source>
        <dbReference type="Google" id="ProtNLM"/>
    </source>
</evidence>
<dbReference type="Gene3D" id="3.20.20.80">
    <property type="entry name" value="Glycosidases"/>
    <property type="match status" value="1"/>
</dbReference>
<keyword evidence="1" id="KW-0732">Signal</keyword>
<dbReference type="AlphaFoldDB" id="B4D5W0"/>
<proteinExistence type="predicted"/>
<evidence type="ECO:0000313" key="2">
    <source>
        <dbReference type="EMBL" id="EDY18163.1"/>
    </source>
</evidence>